<evidence type="ECO:0008006" key="5">
    <source>
        <dbReference type="Google" id="ProtNLM"/>
    </source>
</evidence>
<dbReference type="RefSeq" id="WP_184942443.1">
    <property type="nucleotide sequence ID" value="NZ_BAAAWZ010000001.1"/>
</dbReference>
<keyword evidence="4" id="KW-1185">Reference proteome</keyword>
<reference evidence="3 4" key="1">
    <citation type="submission" date="2020-08" db="EMBL/GenBank/DDBJ databases">
        <title>Genomic Encyclopedia of Type Strains, Phase III (KMG-III): the genomes of soil and plant-associated and newly described type strains.</title>
        <authorList>
            <person name="Whitman W."/>
        </authorList>
    </citation>
    <scope>NUCLEOTIDE SEQUENCE [LARGE SCALE GENOMIC DNA]</scope>
    <source>
        <strain evidence="3 4">CECT 3303</strain>
    </source>
</reference>
<sequence>MDAAPPAAGSTASLPESVTVHRADPAPRTARHSARDRRRRRLRVGAWLPAGLVTVLIGAALVSHDVSVRDLASFAGYLVVGVTVPGVLVLRALLGGRRTLAEELAAGTALGYAVEVFVYIGGRAAGVPLLVVAWPVVTYGVFLAVPRLRGHWRGRGACPRPPVWWSWSVAAVMAYLIAGPALNVFVRYDITQPGLWANGADMPYHLSLVGELRHHMPPTVPAVAGEPLLYHWFVYAHLAAASWVTGIEPMVLLFRLGMVPMLAGLLVLVGVTGRRLTGSWLGGVLTVVGTVFLKPPNLHQGPNWLLTYGGIQDIGWTSPTQTFGALLFAPVVLLLLDLLGRGRGGWGRWVLLGVFLVAVMGAKSVYLPLLGAGLVAVVAVEVVRRRRVPRVAVAVLGATAVCLAFAQLVLFGGGKLGMALDPFSLMRMGWNRIGGMGAPAETTVLGLAGLYLMCWAVAWAGVFGLLSRPRLPARPGVPLMLGIGAAGLGVALLFGHPGFSQLFFLMAALPYLSAVAACGLIAVVRQAGTSARATVLAAAAGAAAALAVPALFGIALPLGPGRSDAVLYPPYIAFTIAVVALTAVLAAAVGGLRACALTAVALTAFSLPGNVRDRLVYNRTGPLVNAWALQDAMAVLRWLRAHSETDELVATNAHCRWGEREECRHVHFWVTAFSERRVLLEGWTYTPTNLRSWQPGEPVKRPFWDRRLFEANKRTFEEPSPLSVGRLQQRYGVRWLFVDESQMKPKYQMADFAKLMTRRGSYSLYLIPERAGPAL</sequence>
<feature type="transmembrane region" description="Helical" evidence="2">
    <location>
        <begin position="571"/>
        <end position="592"/>
    </location>
</feature>
<feature type="transmembrane region" description="Helical" evidence="2">
    <location>
        <begin position="165"/>
        <end position="186"/>
    </location>
</feature>
<dbReference type="Proteomes" id="UP000562352">
    <property type="component" value="Unassembled WGS sequence"/>
</dbReference>
<feature type="transmembrane region" description="Helical" evidence="2">
    <location>
        <begin position="126"/>
        <end position="145"/>
    </location>
</feature>
<feature type="transmembrane region" description="Helical" evidence="2">
    <location>
        <begin position="277"/>
        <end position="293"/>
    </location>
</feature>
<comment type="caution">
    <text evidence="3">The sequence shown here is derived from an EMBL/GenBank/DDBJ whole genome shotgun (WGS) entry which is preliminary data.</text>
</comment>
<feature type="transmembrane region" description="Helical" evidence="2">
    <location>
        <begin position="535"/>
        <end position="559"/>
    </location>
</feature>
<dbReference type="EMBL" id="JACHJJ010000009">
    <property type="protein sequence ID" value="MBB5963967.1"/>
    <property type="molecule type" value="Genomic_DNA"/>
</dbReference>
<feature type="transmembrane region" description="Helical" evidence="2">
    <location>
        <begin position="502"/>
        <end position="523"/>
    </location>
</feature>
<keyword evidence="2" id="KW-0472">Membrane</keyword>
<feature type="transmembrane region" description="Helical" evidence="2">
    <location>
        <begin position="391"/>
        <end position="413"/>
    </location>
</feature>
<feature type="transmembrane region" description="Helical" evidence="2">
    <location>
        <begin position="44"/>
        <end position="62"/>
    </location>
</feature>
<protein>
    <recommendedName>
        <fullName evidence="5">4-amino-4-deoxy-L-arabinose transferase</fullName>
    </recommendedName>
</protein>
<evidence type="ECO:0000256" key="2">
    <source>
        <dbReference type="SAM" id="Phobius"/>
    </source>
</evidence>
<name>A0A841D674_PLAVE</name>
<feature type="transmembrane region" description="Helical" evidence="2">
    <location>
        <begin position="228"/>
        <end position="245"/>
    </location>
</feature>
<evidence type="ECO:0000313" key="3">
    <source>
        <dbReference type="EMBL" id="MBB5963967.1"/>
    </source>
</evidence>
<feature type="transmembrane region" description="Helical" evidence="2">
    <location>
        <begin position="348"/>
        <end position="379"/>
    </location>
</feature>
<accession>A0A841D674</accession>
<feature type="transmembrane region" description="Helical" evidence="2">
    <location>
        <begin position="74"/>
        <end position="93"/>
    </location>
</feature>
<feature type="transmembrane region" description="Helical" evidence="2">
    <location>
        <begin position="314"/>
        <end position="336"/>
    </location>
</feature>
<gene>
    <name evidence="3" type="ORF">FHS22_003249</name>
</gene>
<dbReference type="AlphaFoldDB" id="A0A841D674"/>
<feature type="transmembrane region" description="Helical" evidence="2">
    <location>
        <begin position="252"/>
        <end position="271"/>
    </location>
</feature>
<evidence type="ECO:0000256" key="1">
    <source>
        <dbReference type="SAM" id="MobiDB-lite"/>
    </source>
</evidence>
<proteinExistence type="predicted"/>
<feature type="region of interest" description="Disordered" evidence="1">
    <location>
        <begin position="1"/>
        <end position="37"/>
    </location>
</feature>
<feature type="transmembrane region" description="Helical" evidence="2">
    <location>
        <begin position="478"/>
        <end position="496"/>
    </location>
</feature>
<evidence type="ECO:0000313" key="4">
    <source>
        <dbReference type="Proteomes" id="UP000562352"/>
    </source>
</evidence>
<organism evidence="3 4">
    <name type="scientific">Planomonospora venezuelensis</name>
    <dbReference type="NCBI Taxonomy" id="1999"/>
    <lineage>
        <taxon>Bacteria</taxon>
        <taxon>Bacillati</taxon>
        <taxon>Actinomycetota</taxon>
        <taxon>Actinomycetes</taxon>
        <taxon>Streptosporangiales</taxon>
        <taxon>Streptosporangiaceae</taxon>
        <taxon>Planomonospora</taxon>
    </lineage>
</organism>
<keyword evidence="2" id="KW-1133">Transmembrane helix</keyword>
<keyword evidence="2" id="KW-0812">Transmembrane</keyword>
<feature type="transmembrane region" description="Helical" evidence="2">
    <location>
        <begin position="444"/>
        <end position="466"/>
    </location>
</feature>